<dbReference type="EMBL" id="FWFX01000008">
    <property type="protein sequence ID" value="SLN52942.1"/>
    <property type="molecule type" value="Genomic_DNA"/>
</dbReference>
<organism evidence="1 2">
    <name type="scientific">Roseovarius albus</name>
    <dbReference type="NCBI Taxonomy" id="1247867"/>
    <lineage>
        <taxon>Bacteria</taxon>
        <taxon>Pseudomonadati</taxon>
        <taxon>Pseudomonadota</taxon>
        <taxon>Alphaproteobacteria</taxon>
        <taxon>Rhodobacterales</taxon>
        <taxon>Roseobacteraceae</taxon>
        <taxon>Roseovarius</taxon>
    </lineage>
</organism>
<dbReference type="AlphaFoldDB" id="A0A1X6ZJX0"/>
<reference evidence="1 2" key="1">
    <citation type="submission" date="2017-03" db="EMBL/GenBank/DDBJ databases">
        <authorList>
            <person name="Afonso C.L."/>
            <person name="Miller P.J."/>
            <person name="Scott M.A."/>
            <person name="Spackman E."/>
            <person name="Goraichik I."/>
            <person name="Dimitrov K.M."/>
            <person name="Suarez D.L."/>
            <person name="Swayne D.E."/>
        </authorList>
    </citation>
    <scope>NUCLEOTIDE SEQUENCE [LARGE SCALE GENOMIC DNA]</scope>
    <source>
        <strain evidence="1 2">CECT 7450</strain>
    </source>
</reference>
<name>A0A1X6ZJX0_9RHOB</name>
<dbReference type="Proteomes" id="UP000193061">
    <property type="component" value="Unassembled WGS sequence"/>
</dbReference>
<evidence type="ECO:0000313" key="1">
    <source>
        <dbReference type="EMBL" id="SLN52942.1"/>
    </source>
</evidence>
<proteinExistence type="predicted"/>
<accession>A0A1X6ZJX0</accession>
<evidence type="ECO:0008006" key="3">
    <source>
        <dbReference type="Google" id="ProtNLM"/>
    </source>
</evidence>
<evidence type="ECO:0000313" key="2">
    <source>
        <dbReference type="Proteomes" id="UP000193061"/>
    </source>
</evidence>
<dbReference type="RefSeq" id="WP_085806314.1">
    <property type="nucleotide sequence ID" value="NZ_FWFX01000008.1"/>
</dbReference>
<sequence length="249" mass="26679">MTATRPLSDEDLCLYLDQEADEDLVARVEQSLETDSALQARVAELKDADKVLIGTFDTLLGAAPEMPELPKRSISRQTVWQVCGGSMVAGALVGVGLMWGMHHQSQSAPGWKAVVANYQSLYVTETLAGARSDTETTQAKLAQLSDTLGLDLTNLPQVDGLSYVRAQQLGFHGKPLAQLTFLTADGGPVALCIVRTGKPDSPNIIPEVLEGMSAYSWNEDGYGVLLIGPQGENSLEKAAERFRAGLFAT</sequence>
<dbReference type="OrthoDB" id="7006010at2"/>
<protein>
    <recommendedName>
        <fullName evidence="3">Transmembrane transcriptional regulator (Anti-sigma factor)</fullName>
    </recommendedName>
</protein>
<keyword evidence="2" id="KW-1185">Reference proteome</keyword>
<gene>
    <name evidence="1" type="ORF">ROA7450_02691</name>
</gene>